<accession>A0A1J1IYX9</accession>
<gene>
    <name evidence="2" type="ORF">CLUMA_CG018371</name>
</gene>
<feature type="transmembrane region" description="Helical" evidence="1">
    <location>
        <begin position="20"/>
        <end position="43"/>
    </location>
</feature>
<keyword evidence="1" id="KW-0472">Membrane</keyword>
<sequence length="88" mass="10304">MQAHQSGTQSFESNNSFGNLWINYAILEALTWFEYLSMSFICTCKEQKTQRTKTEEEIKKIIQETMDWYLKNKFSSPSSSLITLCHHA</sequence>
<keyword evidence="3" id="KW-1185">Reference proteome</keyword>
<organism evidence="2 3">
    <name type="scientific">Clunio marinus</name>
    <dbReference type="NCBI Taxonomy" id="568069"/>
    <lineage>
        <taxon>Eukaryota</taxon>
        <taxon>Metazoa</taxon>
        <taxon>Ecdysozoa</taxon>
        <taxon>Arthropoda</taxon>
        <taxon>Hexapoda</taxon>
        <taxon>Insecta</taxon>
        <taxon>Pterygota</taxon>
        <taxon>Neoptera</taxon>
        <taxon>Endopterygota</taxon>
        <taxon>Diptera</taxon>
        <taxon>Nematocera</taxon>
        <taxon>Chironomoidea</taxon>
        <taxon>Chironomidae</taxon>
        <taxon>Clunio</taxon>
    </lineage>
</organism>
<dbReference type="Proteomes" id="UP000183832">
    <property type="component" value="Unassembled WGS sequence"/>
</dbReference>
<dbReference type="AlphaFoldDB" id="A0A1J1IYX9"/>
<protein>
    <submittedName>
        <fullName evidence="2">CLUMA_CG018371, isoform A</fullName>
    </submittedName>
</protein>
<reference evidence="2 3" key="1">
    <citation type="submission" date="2015-04" db="EMBL/GenBank/DDBJ databases">
        <authorList>
            <person name="Syromyatnikov M.Y."/>
            <person name="Popov V.N."/>
        </authorList>
    </citation>
    <scope>NUCLEOTIDE SEQUENCE [LARGE SCALE GENOMIC DNA]</scope>
</reference>
<name>A0A1J1IYX9_9DIPT</name>
<dbReference type="EMBL" id="CVRI01000064">
    <property type="protein sequence ID" value="CRL05421.1"/>
    <property type="molecule type" value="Genomic_DNA"/>
</dbReference>
<evidence type="ECO:0000313" key="3">
    <source>
        <dbReference type="Proteomes" id="UP000183832"/>
    </source>
</evidence>
<keyword evidence="1" id="KW-0812">Transmembrane</keyword>
<proteinExistence type="predicted"/>
<evidence type="ECO:0000313" key="2">
    <source>
        <dbReference type="EMBL" id="CRL05421.1"/>
    </source>
</evidence>
<evidence type="ECO:0000256" key="1">
    <source>
        <dbReference type="SAM" id="Phobius"/>
    </source>
</evidence>
<keyword evidence="1" id="KW-1133">Transmembrane helix</keyword>